<dbReference type="Gene3D" id="1.10.3110.10">
    <property type="entry name" value="protoporphyrinogen ix oxidase, domain 3"/>
    <property type="match status" value="1"/>
</dbReference>
<sequence length="502" mass="51152">MSQPASSADPVVDAVVIGGGIAGLSAAYALTLAGLSPLVVEERGTPGGLIAGVNLDNLSFDIGAESFAASATRVSDLCEELGLPVIAPSGGSWVYSHDAGATPIPHGMLGIPASLDDPAVTGTLTPAELTRAREDLTMGPDAGAECEDLASFVSARLGEAVLAKIVGPVAGGIHSADPARLAVDTVCRGLRQALAEIGSVTAAVARLRGAAPGAPAVSAPRGGMFQLPRALASAITEQGGHIATHVRALSLTRAPDEQWMVDLARTASARNPADPPVTTGAAVRVRTPRVVLALPVAAGLALLQSVDGIDVHGWQPTPGGPIGHVSLVVRAPELDDGPRGSGMLVRAPSAAEIAAGCVRAKALTHYSYKWGWMREDHPDVHVLRVSYGRTGEDPVELTPERARADAQALLGVELPPTAIEHALVVRWDGALPPLGPDHWERVRSLTADVAARCPGLLVAGSWIAGSGIASVVPHALDGGRELAASGPASRGPALDVVTEAQR</sequence>
<proteinExistence type="predicted"/>
<gene>
    <name evidence="2" type="ORF">H8R10_05085</name>
</gene>
<evidence type="ECO:0000313" key="3">
    <source>
        <dbReference type="Proteomes" id="UP000627538"/>
    </source>
</evidence>
<accession>A0A8I0GGH9</accession>
<comment type="caution">
    <text evidence="2">The sequence shown here is derived from an EMBL/GenBank/DDBJ whole genome shotgun (WGS) entry which is preliminary data.</text>
</comment>
<dbReference type="Gene3D" id="3.50.50.60">
    <property type="entry name" value="FAD/NAD(P)-binding domain"/>
    <property type="match status" value="1"/>
</dbReference>
<dbReference type="InterPro" id="IPR050464">
    <property type="entry name" value="Zeta_carotene_desat/Oxidored"/>
</dbReference>
<dbReference type="InterPro" id="IPR036188">
    <property type="entry name" value="FAD/NAD-bd_sf"/>
</dbReference>
<dbReference type="EMBL" id="JACRUO010000001">
    <property type="protein sequence ID" value="MBD3689599.1"/>
    <property type="molecule type" value="Genomic_DNA"/>
</dbReference>
<organism evidence="2 3">
    <name type="scientific">Nanchangia anserum</name>
    <dbReference type="NCBI Taxonomy" id="2692125"/>
    <lineage>
        <taxon>Bacteria</taxon>
        <taxon>Bacillati</taxon>
        <taxon>Actinomycetota</taxon>
        <taxon>Actinomycetes</taxon>
        <taxon>Actinomycetales</taxon>
        <taxon>Actinomycetaceae</taxon>
        <taxon>Nanchangia</taxon>
    </lineage>
</organism>
<dbReference type="Proteomes" id="UP000627538">
    <property type="component" value="Unassembled WGS sequence"/>
</dbReference>
<dbReference type="SUPFAM" id="SSF54373">
    <property type="entry name" value="FAD-linked reductases, C-terminal domain"/>
    <property type="match status" value="1"/>
</dbReference>
<evidence type="ECO:0000259" key="1">
    <source>
        <dbReference type="Pfam" id="PF01593"/>
    </source>
</evidence>
<dbReference type="RefSeq" id="WP_191071634.1">
    <property type="nucleotide sequence ID" value="NZ_CP060506.1"/>
</dbReference>
<dbReference type="Pfam" id="PF01593">
    <property type="entry name" value="Amino_oxidase"/>
    <property type="match status" value="1"/>
</dbReference>
<dbReference type="InterPro" id="IPR002937">
    <property type="entry name" value="Amino_oxidase"/>
</dbReference>
<evidence type="ECO:0000313" key="2">
    <source>
        <dbReference type="EMBL" id="MBD3689599.1"/>
    </source>
</evidence>
<dbReference type="GO" id="GO:0016491">
    <property type="term" value="F:oxidoreductase activity"/>
    <property type="evidence" value="ECO:0007669"/>
    <property type="project" value="InterPro"/>
</dbReference>
<dbReference type="Gene3D" id="3.90.660.20">
    <property type="entry name" value="Protoporphyrinogen oxidase, mitochondrial, domain 2"/>
    <property type="match status" value="1"/>
</dbReference>
<dbReference type="AlphaFoldDB" id="A0A8I0GGH9"/>
<reference evidence="2 3" key="1">
    <citation type="submission" date="2020-08" db="EMBL/GenBank/DDBJ databases">
        <title>Winkia gen. nov., sp. nov., isolated from faeces of the Anser albifrons in China.</title>
        <authorList>
            <person name="Liu Q."/>
        </authorList>
    </citation>
    <scope>NUCLEOTIDE SEQUENCE [LARGE SCALE GENOMIC DNA]</scope>
    <source>
        <strain evidence="2 3">C62</strain>
    </source>
</reference>
<dbReference type="PANTHER" id="PTHR42923:SF3">
    <property type="entry name" value="PROTOPORPHYRINOGEN OXIDASE"/>
    <property type="match status" value="1"/>
</dbReference>
<keyword evidence="3" id="KW-1185">Reference proteome</keyword>
<dbReference type="PANTHER" id="PTHR42923">
    <property type="entry name" value="PROTOPORPHYRINOGEN OXIDASE"/>
    <property type="match status" value="1"/>
</dbReference>
<protein>
    <submittedName>
        <fullName evidence="2">FAD-dependent oxidoreductase</fullName>
    </submittedName>
</protein>
<name>A0A8I0GGH9_9ACTO</name>
<feature type="domain" description="Amine oxidase" evidence="1">
    <location>
        <begin position="21"/>
        <end position="483"/>
    </location>
</feature>
<dbReference type="SUPFAM" id="SSF51905">
    <property type="entry name" value="FAD/NAD(P)-binding domain"/>
    <property type="match status" value="1"/>
</dbReference>